<evidence type="ECO:0000313" key="3">
    <source>
        <dbReference type="Proteomes" id="UP000327013"/>
    </source>
</evidence>
<feature type="region of interest" description="Disordered" evidence="1">
    <location>
        <begin position="1"/>
        <end position="32"/>
    </location>
</feature>
<dbReference type="PANTHER" id="PTHR33257">
    <property type="entry name" value="OS05G0165500 PROTEIN"/>
    <property type="match status" value="1"/>
</dbReference>
<sequence>MDHHELRRRGAAERGDDQSFFHKTLSRNSSVGRSSRLYYYRSAEGVPFNWERQPGTPKHPPKDETIPPLSPPPAARSLELPKPCFEQPKAQAATWPRLIIRFWNKCKTNKQRKNTVNACFRATGSGKFEKLEYFSSDYCSEFMASARNSSSSSSSSLSFSNGPSVQSSRLESPGGDSFHGPLSCSPWKISAIVLSISRRG</sequence>
<dbReference type="OrthoDB" id="1684445at2759"/>
<feature type="region of interest" description="Disordered" evidence="1">
    <location>
        <begin position="48"/>
        <end position="72"/>
    </location>
</feature>
<organism evidence="2 3">
    <name type="scientific">Carpinus fangiana</name>
    <dbReference type="NCBI Taxonomy" id="176857"/>
    <lineage>
        <taxon>Eukaryota</taxon>
        <taxon>Viridiplantae</taxon>
        <taxon>Streptophyta</taxon>
        <taxon>Embryophyta</taxon>
        <taxon>Tracheophyta</taxon>
        <taxon>Spermatophyta</taxon>
        <taxon>Magnoliopsida</taxon>
        <taxon>eudicotyledons</taxon>
        <taxon>Gunneridae</taxon>
        <taxon>Pentapetalae</taxon>
        <taxon>rosids</taxon>
        <taxon>fabids</taxon>
        <taxon>Fagales</taxon>
        <taxon>Betulaceae</taxon>
        <taxon>Carpinus</taxon>
    </lineage>
</organism>
<feature type="compositionally biased region" description="Basic and acidic residues" evidence="1">
    <location>
        <begin position="1"/>
        <end position="20"/>
    </location>
</feature>
<keyword evidence="3" id="KW-1185">Reference proteome</keyword>
<feature type="compositionally biased region" description="Polar residues" evidence="1">
    <location>
        <begin position="161"/>
        <end position="170"/>
    </location>
</feature>
<feature type="region of interest" description="Disordered" evidence="1">
    <location>
        <begin position="151"/>
        <end position="184"/>
    </location>
</feature>
<protein>
    <submittedName>
        <fullName evidence="2">Uncharacterized protein</fullName>
    </submittedName>
</protein>
<feature type="compositionally biased region" description="Low complexity" evidence="1">
    <location>
        <begin position="151"/>
        <end position="160"/>
    </location>
</feature>
<dbReference type="EMBL" id="CM017325">
    <property type="protein sequence ID" value="KAE8056758.1"/>
    <property type="molecule type" value="Genomic_DNA"/>
</dbReference>
<dbReference type="AlphaFoldDB" id="A0A5N6RAE0"/>
<name>A0A5N6RAE0_9ROSI</name>
<dbReference type="PANTHER" id="PTHR33257:SF6">
    <property type="entry name" value="OXYSTEROL-BINDING 4B-LIKE PROTEIN"/>
    <property type="match status" value="1"/>
</dbReference>
<dbReference type="Proteomes" id="UP000327013">
    <property type="component" value="Chromosome 5"/>
</dbReference>
<evidence type="ECO:0000313" key="2">
    <source>
        <dbReference type="EMBL" id="KAE8056758.1"/>
    </source>
</evidence>
<evidence type="ECO:0000256" key="1">
    <source>
        <dbReference type="SAM" id="MobiDB-lite"/>
    </source>
</evidence>
<gene>
    <name evidence="2" type="ORF">FH972_013501</name>
</gene>
<reference evidence="2 3" key="1">
    <citation type="submission" date="2019-06" db="EMBL/GenBank/DDBJ databases">
        <title>A chromosomal-level reference genome of Carpinus fangiana (Coryloideae, Betulaceae).</title>
        <authorList>
            <person name="Yang X."/>
            <person name="Wang Z."/>
            <person name="Zhang L."/>
            <person name="Hao G."/>
            <person name="Liu J."/>
            <person name="Yang Y."/>
        </authorList>
    </citation>
    <scope>NUCLEOTIDE SEQUENCE [LARGE SCALE GENOMIC DNA]</scope>
    <source>
        <strain evidence="2">Cfa_2016G</strain>
        <tissue evidence="2">Leaf</tissue>
    </source>
</reference>
<proteinExistence type="predicted"/>
<accession>A0A5N6RAE0</accession>